<organism evidence="5 6">
    <name type="scientific">Pseudonocardia acidicola</name>
    <dbReference type="NCBI Taxonomy" id="2724939"/>
    <lineage>
        <taxon>Bacteria</taxon>
        <taxon>Bacillati</taxon>
        <taxon>Actinomycetota</taxon>
        <taxon>Actinomycetes</taxon>
        <taxon>Pseudonocardiales</taxon>
        <taxon>Pseudonocardiaceae</taxon>
        <taxon>Pseudonocardia</taxon>
    </lineage>
</organism>
<dbReference type="InterPro" id="IPR050707">
    <property type="entry name" value="HTH_MetabolicPath_Reg"/>
</dbReference>
<keyword evidence="6" id="KW-1185">Reference proteome</keyword>
<dbReference type="InterPro" id="IPR029016">
    <property type="entry name" value="GAF-like_dom_sf"/>
</dbReference>
<dbReference type="Pfam" id="PF01614">
    <property type="entry name" value="IclR_C"/>
    <property type="match status" value="1"/>
</dbReference>
<feature type="domain" description="IclR-ED" evidence="4">
    <location>
        <begin position="75"/>
        <end position="255"/>
    </location>
</feature>
<evidence type="ECO:0000256" key="3">
    <source>
        <dbReference type="ARBA" id="ARBA00023163"/>
    </source>
</evidence>
<dbReference type="Gene3D" id="1.10.10.10">
    <property type="entry name" value="Winged helix-like DNA-binding domain superfamily/Winged helix DNA-binding domain"/>
    <property type="match status" value="1"/>
</dbReference>
<dbReference type="InterPro" id="IPR014757">
    <property type="entry name" value="Tscrpt_reg_IclR_C"/>
</dbReference>
<evidence type="ECO:0000256" key="2">
    <source>
        <dbReference type="ARBA" id="ARBA00023125"/>
    </source>
</evidence>
<dbReference type="SUPFAM" id="SSF46785">
    <property type="entry name" value="Winged helix' DNA-binding domain"/>
    <property type="match status" value="1"/>
</dbReference>
<dbReference type="RefSeq" id="WP_169380889.1">
    <property type="nucleotide sequence ID" value="NZ_JAAXLA010000012.1"/>
</dbReference>
<protein>
    <submittedName>
        <fullName evidence="5">IclR family transcriptional regulator</fullName>
    </submittedName>
</protein>
<gene>
    <name evidence="5" type="ORF">HF526_09000</name>
</gene>
<reference evidence="5 6" key="1">
    <citation type="submission" date="2020-04" db="EMBL/GenBank/DDBJ databases">
        <authorList>
            <person name="Klaysubun C."/>
            <person name="Duangmal K."/>
            <person name="Lipun K."/>
        </authorList>
    </citation>
    <scope>NUCLEOTIDE SEQUENCE [LARGE SCALE GENOMIC DNA]</scope>
    <source>
        <strain evidence="5 6">K10HN5</strain>
    </source>
</reference>
<dbReference type="Gene3D" id="3.30.450.40">
    <property type="match status" value="1"/>
</dbReference>
<dbReference type="PANTHER" id="PTHR30136">
    <property type="entry name" value="HELIX-TURN-HELIX TRANSCRIPTIONAL REGULATOR, ICLR FAMILY"/>
    <property type="match status" value="1"/>
</dbReference>
<dbReference type="Pfam" id="PF09339">
    <property type="entry name" value="HTH_IclR"/>
    <property type="match status" value="1"/>
</dbReference>
<dbReference type="SMART" id="SM00346">
    <property type="entry name" value="HTH_ICLR"/>
    <property type="match status" value="1"/>
</dbReference>
<dbReference type="SUPFAM" id="SSF55781">
    <property type="entry name" value="GAF domain-like"/>
    <property type="match status" value="1"/>
</dbReference>
<dbReference type="PROSITE" id="PS51078">
    <property type="entry name" value="ICLR_ED"/>
    <property type="match status" value="1"/>
</dbReference>
<dbReference type="InterPro" id="IPR036390">
    <property type="entry name" value="WH_DNA-bd_sf"/>
</dbReference>
<dbReference type="Proteomes" id="UP000820669">
    <property type="component" value="Unassembled WGS sequence"/>
</dbReference>
<dbReference type="EMBL" id="JAAXLA010000012">
    <property type="protein sequence ID" value="NMH97446.1"/>
    <property type="molecule type" value="Genomic_DNA"/>
</dbReference>
<dbReference type="InterPro" id="IPR036388">
    <property type="entry name" value="WH-like_DNA-bd_sf"/>
</dbReference>
<comment type="caution">
    <text evidence="5">The sequence shown here is derived from an EMBL/GenBank/DDBJ whole genome shotgun (WGS) entry which is preliminary data.</text>
</comment>
<accession>A0ABX1S7D0</accession>
<evidence type="ECO:0000313" key="5">
    <source>
        <dbReference type="EMBL" id="NMH97446.1"/>
    </source>
</evidence>
<evidence type="ECO:0000256" key="1">
    <source>
        <dbReference type="ARBA" id="ARBA00023015"/>
    </source>
</evidence>
<keyword evidence="1" id="KW-0805">Transcription regulation</keyword>
<keyword evidence="2" id="KW-0238">DNA-binding</keyword>
<sequence>MAERSVTGRSTGPESAHRALDVLFFFRPNRPFGSVKEIAAELGIPLPTAHRYVALLRERDLLTEAERGRYHLTLRTLSLGEAAQAATGLIEVADPFVRDLVATIDETVLIAQLVGGRPVCMHRWEASRRVRLSFEPGQSLPPLHGASVKVLVGGLATPERRSYVQQVIGHEPALAERRAEFEKEVRLAAEHGWATSVEEIDEGVWAAAARIAEGGRGIAALSAPCPIFRTDEARQQEVLAHVRATAEQISRALSGTL</sequence>
<dbReference type="InterPro" id="IPR005471">
    <property type="entry name" value="Tscrpt_reg_IclR_N"/>
</dbReference>
<name>A0ABX1S7D0_9PSEU</name>
<keyword evidence="3" id="KW-0804">Transcription</keyword>
<proteinExistence type="predicted"/>
<dbReference type="PANTHER" id="PTHR30136:SF24">
    <property type="entry name" value="HTH-TYPE TRANSCRIPTIONAL REPRESSOR ALLR"/>
    <property type="match status" value="1"/>
</dbReference>
<evidence type="ECO:0000259" key="4">
    <source>
        <dbReference type="PROSITE" id="PS51078"/>
    </source>
</evidence>
<evidence type="ECO:0000313" key="6">
    <source>
        <dbReference type="Proteomes" id="UP000820669"/>
    </source>
</evidence>